<dbReference type="Pfam" id="PF21989">
    <property type="entry name" value="RA_2"/>
    <property type="match status" value="1"/>
</dbReference>
<dbReference type="Gene3D" id="3.40.850.10">
    <property type="entry name" value="Kinesin motor domain"/>
    <property type="match status" value="1"/>
</dbReference>
<gene>
    <name evidence="13" type="ORF">GOP47_0016746</name>
</gene>
<dbReference type="Gene3D" id="3.10.20.90">
    <property type="entry name" value="Phosphatidylinositol 3-kinase Catalytic Subunit, Chain A, domain 1"/>
    <property type="match status" value="1"/>
</dbReference>
<dbReference type="InterPro" id="IPR000857">
    <property type="entry name" value="MyTH4_dom"/>
</dbReference>
<organism evidence="13 14">
    <name type="scientific">Adiantum capillus-veneris</name>
    <name type="common">Maidenhair fern</name>
    <dbReference type="NCBI Taxonomy" id="13818"/>
    <lineage>
        <taxon>Eukaryota</taxon>
        <taxon>Viridiplantae</taxon>
        <taxon>Streptophyta</taxon>
        <taxon>Embryophyta</taxon>
        <taxon>Tracheophyta</taxon>
        <taxon>Polypodiopsida</taxon>
        <taxon>Polypodiidae</taxon>
        <taxon>Polypodiales</taxon>
        <taxon>Pteridineae</taxon>
        <taxon>Pteridaceae</taxon>
        <taxon>Vittarioideae</taxon>
        <taxon>Adiantum</taxon>
    </lineage>
</organism>
<evidence type="ECO:0000259" key="11">
    <source>
        <dbReference type="PROSITE" id="PS50067"/>
    </source>
</evidence>
<dbReference type="InterPro" id="IPR019821">
    <property type="entry name" value="Kinesin_motor_CS"/>
</dbReference>
<dbReference type="InterPro" id="IPR019749">
    <property type="entry name" value="Band_41_domain"/>
</dbReference>
<feature type="region of interest" description="Disordered" evidence="9">
    <location>
        <begin position="1271"/>
        <end position="1295"/>
    </location>
</feature>
<evidence type="ECO:0000256" key="4">
    <source>
        <dbReference type="ARBA" id="ARBA00022741"/>
    </source>
</evidence>
<keyword evidence="2" id="KW-0963">Cytoplasm</keyword>
<dbReference type="Pfam" id="PF00225">
    <property type="entry name" value="Kinesin"/>
    <property type="match status" value="1"/>
</dbReference>
<feature type="compositionally biased region" description="Low complexity" evidence="9">
    <location>
        <begin position="36"/>
        <end position="45"/>
    </location>
</feature>
<dbReference type="Pfam" id="PF00784">
    <property type="entry name" value="MyTH4"/>
    <property type="match status" value="1"/>
</dbReference>
<dbReference type="PANTHER" id="PTHR47972">
    <property type="entry name" value="KINESIN-LIKE PROTEIN KLP-3"/>
    <property type="match status" value="1"/>
</dbReference>
<dbReference type="Pfam" id="PF00373">
    <property type="entry name" value="FERM_M"/>
    <property type="match status" value="1"/>
</dbReference>
<evidence type="ECO:0000256" key="1">
    <source>
        <dbReference type="ARBA" id="ARBA00004496"/>
    </source>
</evidence>
<feature type="coiled-coil region" evidence="8">
    <location>
        <begin position="754"/>
        <end position="893"/>
    </location>
</feature>
<dbReference type="Pfam" id="PF02174">
    <property type="entry name" value="IRS"/>
    <property type="match status" value="1"/>
</dbReference>
<dbReference type="GO" id="GO:0005856">
    <property type="term" value="C:cytoskeleton"/>
    <property type="evidence" value="ECO:0007669"/>
    <property type="project" value="InterPro"/>
</dbReference>
<dbReference type="PROSITE" id="PS50057">
    <property type="entry name" value="FERM_3"/>
    <property type="match status" value="1"/>
</dbReference>
<dbReference type="InterPro" id="IPR001752">
    <property type="entry name" value="Kinesin_motor_dom"/>
</dbReference>
<dbReference type="InterPro" id="IPR027640">
    <property type="entry name" value="Kinesin-like_fam"/>
</dbReference>
<keyword evidence="14" id="KW-1185">Reference proteome</keyword>
<dbReference type="GO" id="GO:0016491">
    <property type="term" value="F:oxidoreductase activity"/>
    <property type="evidence" value="ECO:0007669"/>
    <property type="project" value="InterPro"/>
</dbReference>
<dbReference type="EMBL" id="JABFUD020000016">
    <property type="protein sequence ID" value="KAI5068401.1"/>
    <property type="molecule type" value="Genomic_DNA"/>
</dbReference>
<comment type="subcellular location">
    <subcellularLocation>
        <location evidence="1">Cytoplasm</location>
    </subcellularLocation>
</comment>
<feature type="domain" description="FERM" evidence="10">
    <location>
        <begin position="300"/>
        <end position="614"/>
    </location>
</feature>
<dbReference type="FunFam" id="3.40.850.10:FF:000041">
    <property type="entry name" value="Kinesin-like calmodulin-binding protein"/>
    <property type="match status" value="1"/>
</dbReference>
<dbReference type="PROSITE" id="PS50067">
    <property type="entry name" value="KINESIN_MOTOR_2"/>
    <property type="match status" value="1"/>
</dbReference>
<evidence type="ECO:0008006" key="15">
    <source>
        <dbReference type="Google" id="ProtNLM"/>
    </source>
</evidence>
<dbReference type="SUPFAM" id="SSF52540">
    <property type="entry name" value="P-loop containing nucleoside triphosphate hydrolases"/>
    <property type="match status" value="1"/>
</dbReference>
<keyword evidence="5 7" id="KW-0067">ATP-binding</keyword>
<reference evidence="13" key="1">
    <citation type="submission" date="2021-01" db="EMBL/GenBank/DDBJ databases">
        <title>Adiantum capillus-veneris genome.</title>
        <authorList>
            <person name="Fang Y."/>
            <person name="Liao Q."/>
        </authorList>
    </citation>
    <scope>NUCLEOTIDE SEQUENCE</scope>
    <source>
        <strain evidence="13">H3</strain>
        <tissue evidence="13">Leaf</tissue>
    </source>
</reference>
<feature type="domain" description="Kinesin motor" evidence="11">
    <location>
        <begin position="925"/>
        <end position="1246"/>
    </location>
</feature>
<keyword evidence="3" id="KW-0934">Plastid</keyword>
<feature type="domain" description="MyTH4" evidence="12">
    <location>
        <begin position="136"/>
        <end position="295"/>
    </location>
</feature>
<keyword evidence="8" id="KW-0175">Coiled coil</keyword>
<dbReference type="InterPro" id="IPR011993">
    <property type="entry name" value="PH-like_dom_sf"/>
</dbReference>
<dbReference type="InterPro" id="IPR014352">
    <property type="entry name" value="FERM/acyl-CoA-bd_prot_sf"/>
</dbReference>
<dbReference type="InterPro" id="IPR038185">
    <property type="entry name" value="MyTH4_dom_sf"/>
</dbReference>
<feature type="binding site" evidence="7">
    <location>
        <begin position="1006"/>
        <end position="1013"/>
    </location>
    <ligand>
        <name>ATP</name>
        <dbReference type="ChEBI" id="CHEBI:30616"/>
    </ligand>
</feature>
<keyword evidence="6 7" id="KW-0505">Motor protein</keyword>
<proteinExistence type="inferred from homology"/>
<dbReference type="Gene3D" id="1.20.80.10">
    <property type="match status" value="1"/>
</dbReference>
<evidence type="ECO:0000313" key="13">
    <source>
        <dbReference type="EMBL" id="KAI5068401.1"/>
    </source>
</evidence>
<evidence type="ECO:0000256" key="5">
    <source>
        <dbReference type="ARBA" id="ARBA00022840"/>
    </source>
</evidence>
<dbReference type="FunFam" id="2.30.29.30:FF:000131">
    <property type="entry name" value="Kinesin-like calmodulin-binding protein (ZWICHEL)"/>
    <property type="match status" value="1"/>
</dbReference>
<protein>
    <recommendedName>
        <fullName evidence="15">Kinesin-like calmodulin-binding protein</fullName>
    </recommendedName>
</protein>
<dbReference type="InterPro" id="IPR000299">
    <property type="entry name" value="FERM_domain"/>
</dbReference>
<dbReference type="SUPFAM" id="SSF47031">
    <property type="entry name" value="Second domain of FERM"/>
    <property type="match status" value="1"/>
</dbReference>
<dbReference type="SMART" id="SM00129">
    <property type="entry name" value="KISc"/>
    <property type="match status" value="1"/>
</dbReference>
<dbReference type="PRINTS" id="PR00380">
    <property type="entry name" value="KINESINHEAVY"/>
</dbReference>
<evidence type="ECO:0000256" key="9">
    <source>
        <dbReference type="SAM" id="MobiDB-lite"/>
    </source>
</evidence>
<accession>A0A9D4UJ89</accession>
<dbReference type="SUPFAM" id="SSF50729">
    <property type="entry name" value="PH domain-like"/>
    <property type="match status" value="1"/>
</dbReference>
<dbReference type="Gene3D" id="1.25.40.530">
    <property type="entry name" value="MyTH4 domain"/>
    <property type="match status" value="1"/>
</dbReference>
<evidence type="ECO:0000256" key="7">
    <source>
        <dbReference type="PROSITE-ProRule" id="PRU00283"/>
    </source>
</evidence>
<name>A0A9D4UJ89_ADICA</name>
<feature type="compositionally biased region" description="Basic and acidic residues" evidence="9">
    <location>
        <begin position="48"/>
        <end position="70"/>
    </location>
</feature>
<dbReference type="InterPro" id="IPR011254">
    <property type="entry name" value="Prismane-like_sf"/>
</dbReference>
<evidence type="ECO:0000256" key="2">
    <source>
        <dbReference type="ARBA" id="ARBA00022490"/>
    </source>
</evidence>
<comment type="similarity">
    <text evidence="7">Belongs to the TRAFAC class myosin-kinesin ATPase superfamily. Kinesin family.</text>
</comment>
<dbReference type="InterPro" id="IPR027417">
    <property type="entry name" value="P-loop_NTPase"/>
</dbReference>
<evidence type="ECO:0000313" key="14">
    <source>
        <dbReference type="Proteomes" id="UP000886520"/>
    </source>
</evidence>
<dbReference type="Gene3D" id="2.30.29.30">
    <property type="entry name" value="Pleckstrin-homology domain (PH domain)/Phosphotyrosine-binding domain (PTB)"/>
    <property type="match status" value="1"/>
</dbReference>
<evidence type="ECO:0000256" key="8">
    <source>
        <dbReference type="SAM" id="Coils"/>
    </source>
</evidence>
<dbReference type="GO" id="GO:0005737">
    <property type="term" value="C:cytoplasm"/>
    <property type="evidence" value="ECO:0007669"/>
    <property type="project" value="UniProtKB-SubCell"/>
</dbReference>
<dbReference type="PANTHER" id="PTHR47972:SF16">
    <property type="entry name" value="KINESIN-LIKE PROTEIN"/>
    <property type="match status" value="1"/>
</dbReference>
<keyword evidence="4 7" id="KW-0547">Nucleotide-binding</keyword>
<comment type="caution">
    <text evidence="13">The sequence shown here is derived from an EMBL/GenBank/DDBJ whole genome shotgun (WGS) entry which is preliminary data.</text>
</comment>
<evidence type="ECO:0000259" key="10">
    <source>
        <dbReference type="PROSITE" id="PS50057"/>
    </source>
</evidence>
<dbReference type="FunFam" id="1.25.40.530:FF:000005">
    <property type="entry name" value="Kinesin-like calmodulin-binding protein (ZWICHEL)"/>
    <property type="match status" value="1"/>
</dbReference>
<dbReference type="SMART" id="SM00295">
    <property type="entry name" value="B41"/>
    <property type="match status" value="1"/>
</dbReference>
<dbReference type="InterPro" id="IPR002404">
    <property type="entry name" value="IRS_PTB"/>
</dbReference>
<dbReference type="InterPro" id="IPR019748">
    <property type="entry name" value="FERM_central"/>
</dbReference>
<evidence type="ECO:0000259" key="12">
    <source>
        <dbReference type="PROSITE" id="PS51016"/>
    </source>
</evidence>
<dbReference type="PROSITE" id="PS00411">
    <property type="entry name" value="KINESIN_MOTOR_1"/>
    <property type="match status" value="1"/>
</dbReference>
<dbReference type="SMART" id="SM00139">
    <property type="entry name" value="MyTH4"/>
    <property type="match status" value="1"/>
</dbReference>
<keyword evidence="3" id="KW-0150">Chloroplast</keyword>
<sequence length="1295" mass="146677">MQHKARGVQGEGWAGGEWCAAEEASGTNGADWAMAGGSNESNETGENSEDKKPAGNENGKEAYDSREADERLASTLSATLPPELTCVIPILEKMQIDTFLRSMQKQLQGGRRSFFGKKSVASQGREKYSLEDMLCFQREPIPTSLLRLSNDLTSRAVKLFQYVLKYIGIDANTSAATVDLSEQMELLTKLYKHALKRVELRDEVLLQISKQTRNNPDRACLQRAWELMYLCASAMPPGKQIAAYLSEYVHDVAYAKDSSPEIQRLALNTWNALKRSVKAGARRSIPAQEEIEALLAGRKLTTIVFFLDESFEEIPYDMTTTVAEAVEALASLIKLSSYGTFSLFESRKTITHSKGVDGGNDEHISLDENKYLGDLIAEFKVFKERNKGESLQCKLLFKKRLFREADEAITEPMFIQLTFIQSQYDYLLGNYPVGKDDAAQLAALQILAEIGSVGNPEMSSEWPVLLEKYIPKQVTITRPKKDWESDILSRYRAMAHLSKDDARQQLLRMLRSLPYGNSVFFSVRKNEDPIGLLPGRIILGINKRGIHFFRPVPKEYLHSAELRDIMQFGSSNTAVFFKMRVAGVLHVFQFETKEGEDICVALQTHINDVMLRRYSRSRVGATVTAAHNGDVSTAGAKPPGMEVYEKHVQEMSKLLEESQKKIDQLAEELRVKERKERVVQEELEGLKDSLCAEQKAINELTEERERLRKLLEEKESALLVAQAGSLELESSSAKKSAARNSIIFKREKDLPLTEKDKTTQIRNLEAQVNSLRIDLKTRTDELRMLEENAKKLAIDKQLLEQKVARLERSKGDEAKALELKFEQERNTLRSRLTDLEKKLTDRTQELSLAGSELAHRNSELEALQGSMKELEELREMKEDIDRKNEQTAAILKRQADQLAGLEVLYKEEQVLRKRYFNMMEDMKGKIRVFARWRPLSEKERNENQKLVLAAPDEFTLEHPWKDDKPKQYQFDHVFDESSRQEQIFEDTKYLVQSAVDGYNVCIFAYGQTGSGKTFTIYGSKEDPGLTPRATRELFSILKRDSNKFSFYLKAYMIELYQDTLVDLLLAKNAKRQKLEVKKDSKGMVLVENCTIVSISTLDELDAIVMKGLDRRHISGTQMNAESSRSHLVLSIIIESTNLQTQVQVKGKLSFVDLAGSERIKKSGSSGEQLKEAQSINKSLSALGDVISALASEEQHIPYRNHKLTMMMSDSLGGNAKTLMFVNISPADSNLDETSNSLGYASRVRAITNDATKNISSKEVVRLKKLVAHWKEQAGKRPDEEDLEDIQDERQVKEKA</sequence>
<dbReference type="InterPro" id="IPR036961">
    <property type="entry name" value="Kinesin_motor_dom_sf"/>
</dbReference>
<dbReference type="Proteomes" id="UP000886520">
    <property type="component" value="Chromosome 16"/>
</dbReference>
<feature type="region of interest" description="Disordered" evidence="9">
    <location>
        <begin position="1"/>
        <end position="70"/>
    </location>
</feature>
<dbReference type="SUPFAM" id="SSF56821">
    <property type="entry name" value="Prismane protein-like"/>
    <property type="match status" value="1"/>
</dbReference>
<evidence type="ECO:0000256" key="6">
    <source>
        <dbReference type="ARBA" id="ARBA00023175"/>
    </source>
</evidence>
<dbReference type="GO" id="GO:0003777">
    <property type="term" value="F:microtubule motor activity"/>
    <property type="evidence" value="ECO:0007669"/>
    <property type="project" value="InterPro"/>
</dbReference>
<dbReference type="PROSITE" id="PS51016">
    <property type="entry name" value="MYTH4"/>
    <property type="match status" value="1"/>
</dbReference>
<dbReference type="CDD" id="cd14473">
    <property type="entry name" value="FERM_B-lobe"/>
    <property type="match status" value="1"/>
</dbReference>
<dbReference type="InterPro" id="IPR035963">
    <property type="entry name" value="FERM_2"/>
</dbReference>
<dbReference type="GO" id="GO:0005524">
    <property type="term" value="F:ATP binding"/>
    <property type="evidence" value="ECO:0007669"/>
    <property type="project" value="UniProtKB-UniRule"/>
</dbReference>
<dbReference type="GO" id="GO:0007018">
    <property type="term" value="P:microtubule-based movement"/>
    <property type="evidence" value="ECO:0007669"/>
    <property type="project" value="InterPro"/>
</dbReference>
<dbReference type="OrthoDB" id="3176171at2759"/>
<dbReference type="Gene3D" id="6.10.250.760">
    <property type="match status" value="1"/>
</dbReference>
<dbReference type="CDD" id="cd01366">
    <property type="entry name" value="KISc_C_terminal"/>
    <property type="match status" value="1"/>
</dbReference>
<dbReference type="CDD" id="cd13200">
    <property type="entry name" value="FERM_C_KCBP"/>
    <property type="match status" value="1"/>
</dbReference>
<evidence type="ECO:0000256" key="3">
    <source>
        <dbReference type="ARBA" id="ARBA00022528"/>
    </source>
</evidence>
<dbReference type="GO" id="GO:0008017">
    <property type="term" value="F:microtubule binding"/>
    <property type="evidence" value="ECO:0007669"/>
    <property type="project" value="InterPro"/>
</dbReference>
<feature type="coiled-coil region" evidence="8">
    <location>
        <begin position="641"/>
        <end position="720"/>
    </location>
</feature>